<organism evidence="1 2">
    <name type="scientific">Wohlfahrtiimonas larvae</name>
    <dbReference type="NCBI Taxonomy" id="1157986"/>
    <lineage>
        <taxon>Bacteria</taxon>
        <taxon>Pseudomonadati</taxon>
        <taxon>Pseudomonadota</taxon>
        <taxon>Gammaproteobacteria</taxon>
        <taxon>Cardiobacteriales</taxon>
        <taxon>Ignatzschineriaceae</taxon>
        <taxon>Wohlfahrtiimonas</taxon>
    </lineage>
</organism>
<dbReference type="EMBL" id="BAABKE010000005">
    <property type="protein sequence ID" value="GAA5101460.1"/>
    <property type="molecule type" value="Genomic_DNA"/>
</dbReference>
<evidence type="ECO:0000313" key="2">
    <source>
        <dbReference type="Proteomes" id="UP001500631"/>
    </source>
</evidence>
<reference evidence="2" key="1">
    <citation type="journal article" date="2019" name="Int. J. Syst. Evol. Microbiol.">
        <title>The Global Catalogue of Microorganisms (GCM) 10K type strain sequencing project: providing services to taxonomists for standard genome sequencing and annotation.</title>
        <authorList>
            <consortium name="The Broad Institute Genomics Platform"/>
            <consortium name="The Broad Institute Genome Sequencing Center for Infectious Disease"/>
            <person name="Wu L."/>
            <person name="Ma J."/>
        </authorList>
    </citation>
    <scope>NUCLEOTIDE SEQUENCE [LARGE SCALE GENOMIC DNA]</scope>
    <source>
        <strain evidence="2">JCM 18424</strain>
    </source>
</reference>
<comment type="caution">
    <text evidence="1">The sequence shown here is derived from an EMBL/GenBank/DDBJ whole genome shotgun (WGS) entry which is preliminary data.</text>
</comment>
<gene>
    <name evidence="1" type="ORF">GCM10023338_17440</name>
</gene>
<accession>A0ABP9MTB7</accession>
<name>A0ABP9MTB7_9GAMM</name>
<protein>
    <submittedName>
        <fullName evidence="1">Uncharacterized protein</fullName>
    </submittedName>
</protein>
<proteinExistence type="predicted"/>
<keyword evidence="2" id="KW-1185">Reference proteome</keyword>
<sequence length="198" mass="22863">MQFHELFLEVRAAEVKDLEYCSLLSRIRECYEEFLSNGQNNPEVSEIINRIENMTFTVNMNDFVGLMNVNQTVCNFDYACEFNPSQKRAISLLLSVISAPQEGEYIKGFFALYIWQKLLPDVRFYSVGLMDNFYALAGVRDQNGECKFKPAREMSQIVAEQKTTAFFNMKQDEHCDESQALIAEIDKALHFIVNKYAA</sequence>
<dbReference type="RefSeq" id="WP_077925690.1">
    <property type="nucleotide sequence ID" value="NZ_BAABKE010000005.1"/>
</dbReference>
<evidence type="ECO:0000313" key="1">
    <source>
        <dbReference type="EMBL" id="GAA5101460.1"/>
    </source>
</evidence>
<dbReference type="Proteomes" id="UP001500631">
    <property type="component" value="Unassembled WGS sequence"/>
</dbReference>